<evidence type="ECO:0000256" key="2">
    <source>
        <dbReference type="PROSITE-ProRule" id="PRU00376"/>
    </source>
</evidence>
<dbReference type="InterPro" id="IPR055129">
    <property type="entry name" value="YEATS_dom"/>
</dbReference>
<dbReference type="GO" id="GO:0005524">
    <property type="term" value="F:ATP binding"/>
    <property type="evidence" value="ECO:0007669"/>
    <property type="project" value="InterPro"/>
</dbReference>
<gene>
    <name evidence="5" type="ORF">FE257_011773</name>
</gene>
<keyword evidence="6" id="KW-1185">Reference proteome</keyword>
<proteinExistence type="predicted"/>
<protein>
    <recommendedName>
        <fullName evidence="7">Protein kinase domain-containing protein</fullName>
    </recommendedName>
</protein>
<feature type="domain" description="Protein kinase" evidence="3">
    <location>
        <begin position="23"/>
        <end position="325"/>
    </location>
</feature>
<dbReference type="EMBL" id="VCAU01000008">
    <property type="protein sequence ID" value="KAF9893341.1"/>
    <property type="molecule type" value="Genomic_DNA"/>
</dbReference>
<dbReference type="PANTHER" id="PTHR44167">
    <property type="entry name" value="OVARIAN-SPECIFIC SERINE/THREONINE-PROTEIN KINASE LOK-RELATED"/>
    <property type="match status" value="1"/>
</dbReference>
<evidence type="ECO:0000313" key="5">
    <source>
        <dbReference type="EMBL" id="KAF9893341.1"/>
    </source>
</evidence>
<dbReference type="GO" id="GO:0044773">
    <property type="term" value="P:mitotic DNA damage checkpoint signaling"/>
    <property type="evidence" value="ECO:0007669"/>
    <property type="project" value="TreeGrafter"/>
</dbReference>
<evidence type="ECO:0000259" key="4">
    <source>
        <dbReference type="PROSITE" id="PS51037"/>
    </source>
</evidence>
<dbReference type="PROSITE" id="PS50011">
    <property type="entry name" value="PROTEIN_KINASE_DOM"/>
    <property type="match status" value="1"/>
</dbReference>
<organism evidence="5 6">
    <name type="scientific">Aspergillus nanangensis</name>
    <dbReference type="NCBI Taxonomy" id="2582783"/>
    <lineage>
        <taxon>Eukaryota</taxon>
        <taxon>Fungi</taxon>
        <taxon>Dikarya</taxon>
        <taxon>Ascomycota</taxon>
        <taxon>Pezizomycotina</taxon>
        <taxon>Eurotiomycetes</taxon>
        <taxon>Eurotiomycetidae</taxon>
        <taxon>Eurotiales</taxon>
        <taxon>Aspergillaceae</taxon>
        <taxon>Aspergillus</taxon>
        <taxon>Aspergillus subgen. Circumdati</taxon>
    </lineage>
</organism>
<dbReference type="InterPro" id="IPR008271">
    <property type="entry name" value="Ser/Thr_kinase_AS"/>
</dbReference>
<dbReference type="GO" id="GO:0004674">
    <property type="term" value="F:protein serine/threonine kinase activity"/>
    <property type="evidence" value="ECO:0007669"/>
    <property type="project" value="TreeGrafter"/>
</dbReference>
<dbReference type="SMART" id="SM00220">
    <property type="entry name" value="S_TKc"/>
    <property type="match status" value="1"/>
</dbReference>
<dbReference type="PROSITE" id="PS51037">
    <property type="entry name" value="YEATS"/>
    <property type="match status" value="1"/>
</dbReference>
<dbReference type="Gene3D" id="3.30.200.20">
    <property type="entry name" value="Phosphorylase Kinase, domain 1"/>
    <property type="match status" value="1"/>
</dbReference>
<comment type="caution">
    <text evidence="5">The sequence shown here is derived from an EMBL/GenBank/DDBJ whole genome shotgun (WGS) entry which is preliminary data.</text>
</comment>
<reference evidence="5" key="2">
    <citation type="submission" date="2020-02" db="EMBL/GenBank/DDBJ databases">
        <authorList>
            <person name="Gilchrist C.L.M."/>
            <person name="Chooi Y.-H."/>
        </authorList>
    </citation>
    <scope>NUCLEOTIDE SEQUENCE</scope>
    <source>
        <strain evidence="5">MST-FP2251</strain>
    </source>
</reference>
<dbReference type="InterPro" id="IPR038704">
    <property type="entry name" value="YEAST_sf"/>
</dbReference>
<keyword evidence="1 2" id="KW-0539">Nucleus</keyword>
<dbReference type="PANTHER" id="PTHR44167:SF24">
    <property type="entry name" value="SERINE_THREONINE-PROTEIN KINASE CHK2"/>
    <property type="match status" value="1"/>
</dbReference>
<evidence type="ECO:0000313" key="6">
    <source>
        <dbReference type="Proteomes" id="UP001194746"/>
    </source>
</evidence>
<dbReference type="InterPro" id="IPR011009">
    <property type="entry name" value="Kinase-like_dom_sf"/>
</dbReference>
<feature type="domain" description="YEATS" evidence="4">
    <location>
        <begin position="313"/>
        <end position="483"/>
    </location>
</feature>
<evidence type="ECO:0000259" key="3">
    <source>
        <dbReference type="PROSITE" id="PS50011"/>
    </source>
</evidence>
<dbReference type="GO" id="GO:0005634">
    <property type="term" value="C:nucleus"/>
    <property type="evidence" value="ECO:0007669"/>
    <property type="project" value="UniProtKB-SubCell"/>
</dbReference>
<dbReference type="CDD" id="cd00180">
    <property type="entry name" value="PKc"/>
    <property type="match status" value="1"/>
</dbReference>
<dbReference type="Pfam" id="PF00069">
    <property type="entry name" value="Pkinase"/>
    <property type="match status" value="1"/>
</dbReference>
<accession>A0AAD4CV84</accession>
<dbReference type="Pfam" id="PF03366">
    <property type="entry name" value="YEATS"/>
    <property type="match status" value="1"/>
</dbReference>
<evidence type="ECO:0008006" key="7">
    <source>
        <dbReference type="Google" id="ProtNLM"/>
    </source>
</evidence>
<dbReference type="AlphaFoldDB" id="A0AAD4CV84"/>
<dbReference type="InterPro" id="IPR000719">
    <property type="entry name" value="Prot_kinase_dom"/>
</dbReference>
<dbReference type="Proteomes" id="UP001194746">
    <property type="component" value="Unassembled WGS sequence"/>
</dbReference>
<reference evidence="5" key="1">
    <citation type="journal article" date="2019" name="Beilstein J. Org. Chem.">
        <title>Nanangenines: drimane sesquiterpenoids as the dominant metabolite cohort of a novel Australian fungus, Aspergillus nanangensis.</title>
        <authorList>
            <person name="Lacey H.J."/>
            <person name="Gilchrist C.L.M."/>
            <person name="Crombie A."/>
            <person name="Kalaitzis J.A."/>
            <person name="Vuong D."/>
            <person name="Rutledge P.J."/>
            <person name="Turner P."/>
            <person name="Pitt J.I."/>
            <person name="Lacey E."/>
            <person name="Chooi Y.H."/>
            <person name="Piggott A.M."/>
        </authorList>
    </citation>
    <scope>NUCLEOTIDE SEQUENCE</scope>
    <source>
        <strain evidence="5">MST-FP2251</strain>
    </source>
</reference>
<comment type="subcellular location">
    <subcellularLocation>
        <location evidence="2">Nucleus</location>
    </subcellularLocation>
</comment>
<dbReference type="PROSITE" id="PS00108">
    <property type="entry name" value="PROTEIN_KINASE_ST"/>
    <property type="match status" value="1"/>
</dbReference>
<dbReference type="Gene3D" id="1.10.510.10">
    <property type="entry name" value="Transferase(Phosphotransferase) domain 1"/>
    <property type="match status" value="1"/>
</dbReference>
<dbReference type="SUPFAM" id="SSF56112">
    <property type="entry name" value="Protein kinase-like (PK-like)"/>
    <property type="match status" value="1"/>
</dbReference>
<sequence length="483" mass="55110">MALDWAHRGTSHVQFQAEEAVPLEQGRFLGHGMNGGVYETTCLGMAVAWKRRYCRRQIGTQELREMDILKKLDHRHIVKLVGTYTHESFLGILLWPVATCDLGTFMEDVDHLVSHQSMQSDYDPEIDYQSMEQRLRQLRIDTFSDWPSARRAALLRLKQSIGCIASAIVYLHEQSIRHKDIKPSNILLTPTGLYVTDFGTSTDFSGFSQSVTQNGERGTPKYFAPEVAEYEPNGRSADIFSLGCVFLEMIGLCNQYSLSSMLALRPKKDRSFHANLDSIMRWFNFSGTEVQWPADQHLLALARQMLSRDPQKRPTADHIERRLHLIDAIQRPRPSTPLRRACCRPELPLPMAGMEHAGTRRAHATVEIGNWHQDISPGHSWRFFVRFPSIESIVDSVHLFLHPSFQNPYHVKTQPPYEFNGKGWGFFTITILVSLRPGYWWTSADAAVGLEKESLMPLYWTLDFSRDLTVSKVALEIATMSSG</sequence>
<dbReference type="Gene3D" id="2.60.40.1970">
    <property type="entry name" value="YEATS domain"/>
    <property type="match status" value="1"/>
</dbReference>
<name>A0AAD4CV84_ASPNN</name>
<dbReference type="GO" id="GO:0005737">
    <property type="term" value="C:cytoplasm"/>
    <property type="evidence" value="ECO:0007669"/>
    <property type="project" value="TreeGrafter"/>
</dbReference>
<evidence type="ECO:0000256" key="1">
    <source>
        <dbReference type="ARBA" id="ARBA00023242"/>
    </source>
</evidence>